<dbReference type="AlphaFoldDB" id="A0AAD5EIT5"/>
<dbReference type="EMBL" id="MU620894">
    <property type="protein sequence ID" value="KAI8584014.1"/>
    <property type="molecule type" value="Genomic_DNA"/>
</dbReference>
<feature type="compositionally biased region" description="Polar residues" evidence="1">
    <location>
        <begin position="30"/>
        <end position="44"/>
    </location>
</feature>
<dbReference type="Proteomes" id="UP001206595">
    <property type="component" value="Unassembled WGS sequence"/>
</dbReference>
<reference evidence="3" key="2">
    <citation type="journal article" date="2022" name="Proc. Natl. Acad. Sci. U.S.A.">
        <title>Diploid-dominant life cycles characterize the early evolution of Fungi.</title>
        <authorList>
            <person name="Amses K.R."/>
            <person name="Simmons D.R."/>
            <person name="Longcore J.E."/>
            <person name="Mondo S.J."/>
            <person name="Seto K."/>
            <person name="Jeronimo G.H."/>
            <person name="Bonds A.E."/>
            <person name="Quandt C.A."/>
            <person name="Davis W.J."/>
            <person name="Chang Y."/>
            <person name="Federici B.A."/>
            <person name="Kuo A."/>
            <person name="LaButti K."/>
            <person name="Pangilinan J."/>
            <person name="Andreopoulos W."/>
            <person name="Tritt A."/>
            <person name="Riley R."/>
            <person name="Hundley H."/>
            <person name="Johnson J."/>
            <person name="Lipzen A."/>
            <person name="Barry K."/>
            <person name="Lang B.F."/>
            <person name="Cuomo C.A."/>
            <person name="Buchler N.E."/>
            <person name="Grigoriev I.V."/>
            <person name="Spatafora J.W."/>
            <person name="Stajich J.E."/>
            <person name="James T.Y."/>
        </authorList>
    </citation>
    <scope>NUCLEOTIDE SEQUENCE</scope>
    <source>
        <strain evidence="3">AG</strain>
    </source>
</reference>
<comment type="caution">
    <text evidence="3">The sequence shown here is derived from an EMBL/GenBank/DDBJ whole genome shotgun (WGS) entry which is preliminary data.</text>
</comment>
<gene>
    <name evidence="3" type="ORF">K450DRAFT_221092</name>
</gene>
<name>A0AAD5EIT5_UMBRA</name>
<evidence type="ECO:0000313" key="3">
    <source>
        <dbReference type="EMBL" id="KAI8584014.1"/>
    </source>
</evidence>
<proteinExistence type="predicted"/>
<dbReference type="InterPro" id="IPR014729">
    <property type="entry name" value="Rossmann-like_a/b/a_fold"/>
</dbReference>
<protein>
    <recommendedName>
        <fullName evidence="2">UspA domain-containing protein</fullName>
    </recommendedName>
</protein>
<dbReference type="SUPFAM" id="SSF52402">
    <property type="entry name" value="Adenine nucleotide alpha hydrolases-like"/>
    <property type="match status" value="1"/>
</dbReference>
<dbReference type="PANTHER" id="PTHR47815">
    <property type="entry name" value="UNIVERSAL STRESS PROTEIN A FAMILY PROTEIN C25B2.10"/>
    <property type="match status" value="1"/>
</dbReference>
<dbReference type="CDD" id="cd23659">
    <property type="entry name" value="USP_At3g01520-like"/>
    <property type="match status" value="1"/>
</dbReference>
<dbReference type="GeneID" id="75911007"/>
<evidence type="ECO:0000313" key="4">
    <source>
        <dbReference type="Proteomes" id="UP001206595"/>
    </source>
</evidence>
<feature type="domain" description="UspA" evidence="2">
    <location>
        <begin position="98"/>
        <end position="238"/>
    </location>
</feature>
<accession>A0AAD5EIT5</accession>
<feature type="region of interest" description="Disordered" evidence="1">
    <location>
        <begin position="243"/>
        <end position="267"/>
    </location>
</feature>
<reference evidence="3" key="1">
    <citation type="submission" date="2021-06" db="EMBL/GenBank/DDBJ databases">
        <authorList>
            <consortium name="DOE Joint Genome Institute"/>
            <person name="Mondo S.J."/>
            <person name="Amses K.R."/>
            <person name="Simmons D.R."/>
            <person name="Longcore J.E."/>
            <person name="Seto K."/>
            <person name="Alves G.H."/>
            <person name="Bonds A.E."/>
            <person name="Quandt C.A."/>
            <person name="Davis W.J."/>
            <person name="Chang Y."/>
            <person name="Letcher P.M."/>
            <person name="Powell M.J."/>
            <person name="Kuo A."/>
            <person name="Labutti K."/>
            <person name="Pangilinan J."/>
            <person name="Andreopoulos W."/>
            <person name="Tritt A."/>
            <person name="Riley R."/>
            <person name="Hundley H."/>
            <person name="Johnson J."/>
            <person name="Lipzen A."/>
            <person name="Barry K."/>
            <person name="Berbee M.L."/>
            <person name="Buchler N.E."/>
            <person name="Grigoriev I.V."/>
            <person name="Spatafora J.W."/>
            <person name="Stajich J.E."/>
            <person name="James T.Y."/>
        </authorList>
    </citation>
    <scope>NUCLEOTIDE SEQUENCE</scope>
    <source>
        <strain evidence="3">AG</strain>
    </source>
</reference>
<evidence type="ECO:0000259" key="2">
    <source>
        <dbReference type="Pfam" id="PF00582"/>
    </source>
</evidence>
<dbReference type="Pfam" id="PF00582">
    <property type="entry name" value="Usp"/>
    <property type="match status" value="1"/>
</dbReference>
<keyword evidence="4" id="KW-1185">Reference proteome</keyword>
<dbReference type="InterPro" id="IPR006016">
    <property type="entry name" value="UspA"/>
</dbReference>
<feature type="compositionally biased region" description="Low complexity" evidence="1">
    <location>
        <begin position="248"/>
        <end position="257"/>
    </location>
</feature>
<feature type="region of interest" description="Disordered" evidence="1">
    <location>
        <begin position="1"/>
        <end position="57"/>
    </location>
</feature>
<evidence type="ECO:0000256" key="1">
    <source>
        <dbReference type="SAM" id="MobiDB-lite"/>
    </source>
</evidence>
<dbReference type="Gene3D" id="3.40.50.620">
    <property type="entry name" value="HUPs"/>
    <property type="match status" value="1"/>
</dbReference>
<sequence>MEDTFHPLVKTPDTCNDRDPDHQQVLPSCLPNQSRTRRFSTSALPSDGDQKLPTKRASDDFVRRVSFDTMTHQDMPDYSFTLQEKSQGWERSISSRVFMLATDLESHSNEALKYAVEELLEDGDEIVVVRVADVQVNRHILGSSRQNLQEHAVLARQHAELLLQRIKESHGGIKISIVLEFVIGRTQTCLRDMLQMYHPSALIVGTQGKPSSLKTMFPGNSISQFCLRLSPVPVIVVKEFKPSDASRRSSSNSSNENNDCHDPSTASKWIRKLSLNNRLSKSAQH</sequence>
<dbReference type="RefSeq" id="XP_051449018.1">
    <property type="nucleotide sequence ID" value="XM_051585659.1"/>
</dbReference>
<feature type="compositionally biased region" description="Basic and acidic residues" evidence="1">
    <location>
        <begin position="48"/>
        <end position="57"/>
    </location>
</feature>
<organism evidence="3 4">
    <name type="scientific">Umbelopsis ramanniana AG</name>
    <dbReference type="NCBI Taxonomy" id="1314678"/>
    <lineage>
        <taxon>Eukaryota</taxon>
        <taxon>Fungi</taxon>
        <taxon>Fungi incertae sedis</taxon>
        <taxon>Mucoromycota</taxon>
        <taxon>Mucoromycotina</taxon>
        <taxon>Umbelopsidomycetes</taxon>
        <taxon>Umbelopsidales</taxon>
        <taxon>Umbelopsidaceae</taxon>
        <taxon>Umbelopsis</taxon>
    </lineage>
</organism>
<dbReference type="PANTHER" id="PTHR47815:SF1">
    <property type="entry name" value="UNIVERSAL STRESS PROTEIN A FAMILY PROTEIN C25B2.10"/>
    <property type="match status" value="1"/>
</dbReference>